<dbReference type="EMBL" id="CBUH010000071">
    <property type="protein sequence ID" value="CDI41953.1"/>
    <property type="molecule type" value="Genomic_DNA"/>
</dbReference>
<protein>
    <submittedName>
        <fullName evidence="1">Uncharacterized protein</fullName>
    </submittedName>
</protein>
<sequence length="8" mass="964">MIPWPTGY</sequence>
<accession>U4QBS0</accession>
<evidence type="ECO:0000313" key="1">
    <source>
        <dbReference type="EMBL" id="CDI41953.1"/>
    </source>
</evidence>
<reference evidence="1 2" key="1">
    <citation type="submission" date="2013-09" db="EMBL/GenBank/DDBJ databases">
        <title>Draft Genome Sequence of five Lactobacillus helveticus strains CIRM-BIA 101T, 103, 104, 951 and 953 isolated from milk product.</title>
        <authorList>
            <person name="Valence F."/>
            <person name="Chuat V."/>
            <person name="Ma L."/>
            <person name="Creno S."/>
            <person name="Falentin H."/>
            <person name="Lortal S."/>
            <person name="Bizet C."/>
            <person name="Clermont D."/>
            <person name="Loux V."/>
            <person name="Bouchier C."/>
            <person name="Cousin S."/>
        </authorList>
    </citation>
    <scope>NUCLEOTIDE SEQUENCE [LARGE SCALE GENOMIC DNA]</scope>
    <source>
        <strain evidence="1 2">CIRM-BIA 953</strain>
    </source>
</reference>
<comment type="caution">
    <text evidence="1">The sequence shown here is derived from an EMBL/GenBank/DDBJ whole genome shotgun (WGS) entry which is preliminary data.</text>
</comment>
<gene>
    <name evidence="1" type="ORF">LHCIRMBIA953_02299</name>
</gene>
<organism evidence="1 2">
    <name type="scientific">Lactobacillus helveticus CIRM-BIA 953</name>
    <dbReference type="NCBI Taxonomy" id="1226335"/>
    <lineage>
        <taxon>Bacteria</taxon>
        <taxon>Bacillati</taxon>
        <taxon>Bacillota</taxon>
        <taxon>Bacilli</taxon>
        <taxon>Lactobacillales</taxon>
        <taxon>Lactobacillaceae</taxon>
        <taxon>Lactobacillus</taxon>
    </lineage>
</organism>
<proteinExistence type="predicted"/>
<dbReference type="Proteomes" id="UP000017243">
    <property type="component" value="Unassembled WGS sequence"/>
</dbReference>
<name>U4QBS0_LACHE</name>
<evidence type="ECO:0000313" key="2">
    <source>
        <dbReference type="Proteomes" id="UP000017243"/>
    </source>
</evidence>